<dbReference type="Gene3D" id="3.40.50.140">
    <property type="match status" value="1"/>
</dbReference>
<comment type="subunit">
    <text evidence="8">Monomer.</text>
</comment>
<evidence type="ECO:0000256" key="4">
    <source>
        <dbReference type="ARBA" id="ARBA00022842"/>
    </source>
</evidence>
<dbReference type="GO" id="GO:0003917">
    <property type="term" value="F:DNA topoisomerase type I (single strand cut, ATP-independent) activity"/>
    <property type="evidence" value="ECO:0007669"/>
    <property type="project" value="UniProtKB-UniRule"/>
</dbReference>
<keyword evidence="3" id="KW-0479">Metal-binding</keyword>
<evidence type="ECO:0000259" key="10">
    <source>
        <dbReference type="PROSITE" id="PS50880"/>
    </source>
</evidence>
<dbReference type="Proteomes" id="UP000182771">
    <property type="component" value="Unassembled WGS sequence"/>
</dbReference>
<dbReference type="PROSITE" id="PS00396">
    <property type="entry name" value="TOPO_IA_1"/>
    <property type="match status" value="1"/>
</dbReference>
<sequence>MAKNLVIVESPAKAKTIEKFLGSDYKVMSSYGHIADLPDKELGVDVQHGFKPQYIVSADKRTLVKSLKEAVKKVDTVWLASDEDREGEAIAWHLAEELKLPQEKTKRIVFNSITKSAIEHAIKNPRGIDYNLVNAQQARRVLDRLVGYELSPVLWKKIRKGLSAGRVQSVSVRLIVEREREIQDFKSEASYKITAEFLTAEGKLIKTQTNKSFPTQEAASAFLQQNIGATFTVGSLETKPTKKSPAPPFTTSTLQQEASRKLHFSVSKTMQLAQRLYESGLITYMRTDSVNLSPEALAAAQQEITHAYGAKYSKTRQYTSHSKGAQEAHEAIRPTDMAAHTVRAEADQVRLYELIWKRTIASQMSDAQLERTQVKVNASTHPEPFLASGEVITFDGFLKVYLEGRDDEEEENEGMLPAMKVGEILTSKHITATQRFTRPPFRYTEASLVKKLEELGIGRPSTYAATISTIQNRGYVERSNIEGESRPYLQLSLVKGEIKEKKLSENVGADKGKLIPTDIGMIVNDFLITHFDNIVDYNFTAKVEEEFDDIATGKEDWSKMVGRFYDTFHPTVTDVEQNAVRETGERLLGTDPATGKPVSVRLGRYGAMVQIGSVEDEEKPRFASLLPHQSIDTITFEEAMKLFELPRKLGVFQGKEVEANIGRFGPYIRFGDSFISLDKSLDVFSVTFEEAKEVIAQKQKADAPISVYDGKEVTKGVGRFGPFIKWDNIFISVSKKYNFDSLSQQDIAALIEEKLKKESEKVVKEWPEEGIHIEKARWGRYHLIKGKTKVELSKETDIEAFTLADAQALLAPKEKPKKATATKKTTTKKAPAKTATKGAAKKTAKK</sequence>
<gene>
    <name evidence="8" type="primary">topA</name>
    <name evidence="12" type="ORF">SAMN05444420_101210</name>
</gene>
<dbReference type="PANTHER" id="PTHR42785:SF1">
    <property type="entry name" value="DNA TOPOISOMERASE"/>
    <property type="match status" value="1"/>
</dbReference>
<dbReference type="EMBL" id="FNND01000001">
    <property type="protein sequence ID" value="SDW08724.1"/>
    <property type="molecule type" value="Genomic_DNA"/>
</dbReference>
<feature type="site" description="Interaction with DNA" evidence="8">
    <location>
        <position position="148"/>
    </location>
</feature>
<keyword evidence="6 8" id="KW-0238">DNA-binding</keyword>
<protein>
    <recommendedName>
        <fullName evidence="8">DNA topoisomerase 1</fullName>
        <ecNumber evidence="8">5.6.2.1</ecNumber>
    </recommendedName>
    <alternativeName>
        <fullName evidence="8">DNA topoisomerase I</fullName>
    </alternativeName>
</protein>
<dbReference type="PRINTS" id="PR00417">
    <property type="entry name" value="PRTPISMRASEI"/>
</dbReference>
<dbReference type="InterPro" id="IPR023405">
    <property type="entry name" value="Topo_IA_core_domain"/>
</dbReference>
<dbReference type="NCBIfam" id="TIGR01051">
    <property type="entry name" value="topA_bact"/>
    <property type="match status" value="1"/>
</dbReference>
<dbReference type="Gene3D" id="1.10.460.10">
    <property type="entry name" value="Topoisomerase I, domain 2"/>
    <property type="match status" value="2"/>
</dbReference>
<organism evidence="12 13">
    <name type="scientific">Capnocytophaga granulosa</name>
    <dbReference type="NCBI Taxonomy" id="45242"/>
    <lineage>
        <taxon>Bacteria</taxon>
        <taxon>Pseudomonadati</taxon>
        <taxon>Bacteroidota</taxon>
        <taxon>Flavobacteriia</taxon>
        <taxon>Flavobacteriales</taxon>
        <taxon>Flavobacteriaceae</taxon>
        <taxon>Capnocytophaga</taxon>
    </lineage>
</organism>
<feature type="active site" description="O-(5'-phospho-DNA)-tyrosine intermediate" evidence="8">
    <location>
        <position position="284"/>
    </location>
</feature>
<feature type="region of interest" description="Interaction with DNA" evidence="8">
    <location>
        <begin position="163"/>
        <end position="168"/>
    </location>
</feature>
<dbReference type="InterPro" id="IPR013825">
    <property type="entry name" value="Topo_IA_cen_sub2"/>
</dbReference>
<feature type="site" description="Interaction with DNA" evidence="8">
    <location>
        <position position="139"/>
    </location>
</feature>
<dbReference type="PROSITE" id="PS50880">
    <property type="entry name" value="TOPRIM"/>
    <property type="match status" value="1"/>
</dbReference>
<evidence type="ECO:0000256" key="5">
    <source>
        <dbReference type="ARBA" id="ARBA00023029"/>
    </source>
</evidence>
<dbReference type="GO" id="GO:0046872">
    <property type="term" value="F:metal ion binding"/>
    <property type="evidence" value="ECO:0007669"/>
    <property type="project" value="UniProtKB-KW"/>
</dbReference>
<feature type="site" description="Interaction with DNA" evidence="8">
    <location>
        <position position="286"/>
    </location>
</feature>
<dbReference type="InterPro" id="IPR028612">
    <property type="entry name" value="Topoisom_1_IA"/>
</dbReference>
<comment type="similarity">
    <text evidence="2 8">Belongs to the type IA topoisomerase family.</text>
</comment>
<dbReference type="GO" id="GO:0006265">
    <property type="term" value="P:DNA topological change"/>
    <property type="evidence" value="ECO:0007669"/>
    <property type="project" value="UniProtKB-UniRule"/>
</dbReference>
<name>A0A1H2QQ11_9FLAO</name>
<dbReference type="InterPro" id="IPR013497">
    <property type="entry name" value="Topo_IA_cen"/>
</dbReference>
<evidence type="ECO:0000256" key="3">
    <source>
        <dbReference type="ARBA" id="ARBA00022723"/>
    </source>
</evidence>
<comment type="catalytic activity">
    <reaction evidence="1 8">
        <text>ATP-independent breakage of single-stranded DNA, followed by passage and rejoining.</text>
        <dbReference type="EC" id="5.6.2.1"/>
    </reaction>
</comment>
<dbReference type="SMART" id="SM00437">
    <property type="entry name" value="TOP1Ac"/>
    <property type="match status" value="1"/>
</dbReference>
<dbReference type="Gene3D" id="2.70.20.10">
    <property type="entry name" value="Topoisomerase I, domain 3"/>
    <property type="match status" value="1"/>
</dbReference>
<dbReference type="PANTHER" id="PTHR42785">
    <property type="entry name" value="DNA TOPOISOMERASE, TYPE IA, CORE"/>
    <property type="match status" value="1"/>
</dbReference>
<keyword evidence="4" id="KW-0460">Magnesium</keyword>
<dbReference type="SMART" id="SM00493">
    <property type="entry name" value="TOPRIM"/>
    <property type="match status" value="1"/>
</dbReference>
<dbReference type="InterPro" id="IPR003602">
    <property type="entry name" value="Topo_IA_DNA-bd_dom"/>
</dbReference>
<evidence type="ECO:0000259" key="11">
    <source>
        <dbReference type="PROSITE" id="PS52039"/>
    </source>
</evidence>
<dbReference type="EC" id="5.6.2.1" evidence="8"/>
<keyword evidence="7 8" id="KW-0413">Isomerase</keyword>
<dbReference type="RefSeq" id="WP_016419510.1">
    <property type="nucleotide sequence ID" value="NZ_FNND01000001.1"/>
</dbReference>
<dbReference type="PROSITE" id="PS52039">
    <property type="entry name" value="TOPO_IA_2"/>
    <property type="match status" value="1"/>
</dbReference>
<accession>A0A1H2QQ11</accession>
<feature type="domain" description="Topo IA-type catalytic" evidence="11">
    <location>
        <begin position="129"/>
        <end position="572"/>
    </location>
</feature>
<dbReference type="InterPro" id="IPR013824">
    <property type="entry name" value="Topo_IA_cen_sub1"/>
</dbReference>
<dbReference type="CDD" id="cd00186">
    <property type="entry name" value="TOP1Ac"/>
    <property type="match status" value="1"/>
</dbReference>
<evidence type="ECO:0000256" key="7">
    <source>
        <dbReference type="ARBA" id="ARBA00023235"/>
    </source>
</evidence>
<dbReference type="OrthoDB" id="9804262at2"/>
<keyword evidence="5 8" id="KW-0799">Topoisomerase</keyword>
<evidence type="ECO:0000256" key="6">
    <source>
        <dbReference type="ARBA" id="ARBA00023125"/>
    </source>
</evidence>
<dbReference type="Pfam" id="PF01131">
    <property type="entry name" value="Topoisom_bac"/>
    <property type="match status" value="2"/>
</dbReference>
<feature type="site" description="Interaction with DNA" evidence="8">
    <location>
        <position position="33"/>
    </location>
</feature>
<dbReference type="Pfam" id="PF13368">
    <property type="entry name" value="Toprim_C_rpt"/>
    <property type="match status" value="3"/>
</dbReference>
<evidence type="ECO:0000256" key="8">
    <source>
        <dbReference type="HAMAP-Rule" id="MF_00952"/>
    </source>
</evidence>
<dbReference type="Pfam" id="PF01751">
    <property type="entry name" value="Toprim"/>
    <property type="match status" value="1"/>
</dbReference>
<evidence type="ECO:0000256" key="9">
    <source>
        <dbReference type="SAM" id="MobiDB-lite"/>
    </source>
</evidence>
<dbReference type="CDD" id="cd03363">
    <property type="entry name" value="TOPRIM_TopoIA_TopoI"/>
    <property type="match status" value="1"/>
</dbReference>
<dbReference type="InterPro" id="IPR013826">
    <property type="entry name" value="Topo_IA_cen_sub3"/>
</dbReference>
<dbReference type="GeneID" id="85017917"/>
<dbReference type="InterPro" id="IPR003601">
    <property type="entry name" value="Topo_IA_2"/>
</dbReference>
<dbReference type="AlphaFoldDB" id="A0A1H2QQ11"/>
<dbReference type="InterPro" id="IPR034149">
    <property type="entry name" value="TOPRIM_TopoI"/>
</dbReference>
<feature type="site" description="Interaction with DNA" evidence="8">
    <location>
        <position position="473"/>
    </location>
</feature>
<proteinExistence type="inferred from homology"/>
<dbReference type="GO" id="GO:0003677">
    <property type="term" value="F:DNA binding"/>
    <property type="evidence" value="ECO:0007669"/>
    <property type="project" value="UniProtKB-KW"/>
</dbReference>
<evidence type="ECO:0000256" key="1">
    <source>
        <dbReference type="ARBA" id="ARBA00000213"/>
    </source>
</evidence>
<dbReference type="InterPro" id="IPR005733">
    <property type="entry name" value="TopoI_bac-type"/>
</dbReference>
<dbReference type="SMART" id="SM00436">
    <property type="entry name" value="TOP1Bc"/>
    <property type="match status" value="1"/>
</dbReference>
<feature type="compositionally biased region" description="Basic residues" evidence="9">
    <location>
        <begin position="815"/>
        <end position="831"/>
    </location>
</feature>
<evidence type="ECO:0000313" key="12">
    <source>
        <dbReference type="EMBL" id="SDW08724.1"/>
    </source>
</evidence>
<feature type="site" description="Interaction with DNA" evidence="8">
    <location>
        <position position="155"/>
    </location>
</feature>
<dbReference type="HAMAP" id="MF_00952">
    <property type="entry name" value="Topoisom_1_prok"/>
    <property type="match status" value="1"/>
</dbReference>
<dbReference type="InterPro" id="IPR025589">
    <property type="entry name" value="Toprim_C_rpt"/>
</dbReference>
<dbReference type="Gene3D" id="1.10.290.10">
    <property type="entry name" value="Topoisomerase I, domain 4"/>
    <property type="match status" value="1"/>
</dbReference>
<dbReference type="SUPFAM" id="SSF56712">
    <property type="entry name" value="Prokaryotic type I DNA topoisomerase"/>
    <property type="match status" value="1"/>
</dbReference>
<keyword evidence="13" id="KW-1185">Reference proteome</keyword>
<dbReference type="InterPro" id="IPR006171">
    <property type="entry name" value="TOPRIM_dom"/>
</dbReference>
<dbReference type="InterPro" id="IPR023406">
    <property type="entry name" value="Topo_IA_AS"/>
</dbReference>
<evidence type="ECO:0000313" key="13">
    <source>
        <dbReference type="Proteomes" id="UP000182771"/>
    </source>
</evidence>
<dbReference type="InterPro" id="IPR000380">
    <property type="entry name" value="Topo_IA"/>
</dbReference>
<comment type="caution">
    <text evidence="12">The sequence shown here is derived from an EMBL/GenBank/DDBJ whole genome shotgun (WGS) entry which is preliminary data.</text>
</comment>
<feature type="region of interest" description="Disordered" evidence="9">
    <location>
        <begin position="814"/>
        <end position="846"/>
    </location>
</feature>
<reference evidence="12 13" key="1">
    <citation type="submission" date="2016-10" db="EMBL/GenBank/DDBJ databases">
        <authorList>
            <person name="Varghese N."/>
            <person name="Submissions S."/>
        </authorList>
    </citation>
    <scope>NUCLEOTIDE SEQUENCE [LARGE SCALE GENOMIC DNA]</scope>
    <source>
        <strain evidence="12 13">DSM 11449</strain>
    </source>
</reference>
<feature type="site" description="Interaction with DNA" evidence="8">
    <location>
        <position position="143"/>
    </location>
</feature>
<feature type="domain" description="Toprim" evidence="10">
    <location>
        <begin position="3"/>
        <end position="113"/>
    </location>
</feature>
<feature type="site" description="Interaction with DNA" evidence="8">
    <location>
        <position position="140"/>
    </location>
</feature>
<evidence type="ECO:0000256" key="2">
    <source>
        <dbReference type="ARBA" id="ARBA00009446"/>
    </source>
</evidence>
<comment type="function">
    <text evidence="8">Releases the supercoiling and torsional tension of DNA, which is introduced during the DNA replication and transcription, by transiently cleaving and rejoining one strand of the DNA duplex. Introduces a single-strand break via transesterification at a target site in duplex DNA. The scissile phosphodiester is attacked by the catalytic tyrosine of the enzyme, resulting in the formation of a DNA-(5'-phosphotyrosyl)-enzyme intermediate and the expulsion of a 3'-OH DNA strand. The free DNA strand then undergoes passage around the unbroken strand, thus removing DNA supercoils. Finally, in the religation step, the DNA 3'-OH attacks the covalent intermediate to expel the active-site tyrosine and restore the DNA phosphodiester backbone.</text>
</comment>